<protein>
    <submittedName>
        <fullName evidence="1">Uncharacterized protein</fullName>
    </submittedName>
</protein>
<sequence>MTSAYSPVPELNRLMDLQDEVGYGEYADGFSLDDWDDKSGLEAGWSKDPEFLAALIPFARATDGGSFYALWKVDDRADLATLPVVVFGDEGGQHVVARNLRELFRIATFDAEPMVDWDGVTFYRAADDAHRDSHEDFVAWLGEEPVTDPGAIVAAAQAEYGERFAAFTARFLE</sequence>
<dbReference type="EMBL" id="JAUSUZ010000001">
    <property type="protein sequence ID" value="MDQ0370767.1"/>
    <property type="molecule type" value="Genomic_DNA"/>
</dbReference>
<reference evidence="1 2" key="1">
    <citation type="submission" date="2023-07" db="EMBL/GenBank/DDBJ databases">
        <title>Sequencing the genomes of 1000 actinobacteria strains.</title>
        <authorList>
            <person name="Klenk H.-P."/>
        </authorList>
    </citation>
    <scope>NUCLEOTIDE SEQUENCE [LARGE SCALE GENOMIC DNA]</scope>
    <source>
        <strain evidence="1 2">DSM 44709</strain>
    </source>
</reference>
<accession>A0AAE3W7K9</accession>
<keyword evidence="2" id="KW-1185">Reference proteome</keyword>
<dbReference type="Proteomes" id="UP001240236">
    <property type="component" value="Unassembled WGS sequence"/>
</dbReference>
<dbReference type="AlphaFoldDB" id="A0AAE3W7K9"/>
<proteinExistence type="predicted"/>
<organism evidence="1 2">
    <name type="scientific">Catenuloplanes indicus</name>
    <dbReference type="NCBI Taxonomy" id="137267"/>
    <lineage>
        <taxon>Bacteria</taxon>
        <taxon>Bacillati</taxon>
        <taxon>Actinomycetota</taxon>
        <taxon>Actinomycetes</taxon>
        <taxon>Micromonosporales</taxon>
        <taxon>Micromonosporaceae</taxon>
        <taxon>Catenuloplanes</taxon>
    </lineage>
</organism>
<evidence type="ECO:0000313" key="2">
    <source>
        <dbReference type="Proteomes" id="UP001240236"/>
    </source>
</evidence>
<name>A0AAE3W7K9_9ACTN</name>
<evidence type="ECO:0000313" key="1">
    <source>
        <dbReference type="EMBL" id="MDQ0370767.1"/>
    </source>
</evidence>
<gene>
    <name evidence="1" type="ORF">J2S42_007436</name>
</gene>
<comment type="caution">
    <text evidence="1">The sequence shown here is derived from an EMBL/GenBank/DDBJ whole genome shotgun (WGS) entry which is preliminary data.</text>
</comment>
<dbReference type="RefSeq" id="WP_307246990.1">
    <property type="nucleotide sequence ID" value="NZ_JAUSUZ010000001.1"/>
</dbReference>